<comment type="similarity">
    <text evidence="1">Belongs to the glycosyltransferase group 1 family. Glycosyltransferase 4 subfamily.</text>
</comment>
<dbReference type="EC" id="2.4.1.245" evidence="9"/>
<evidence type="ECO:0000313" key="10">
    <source>
        <dbReference type="Proteomes" id="UP001139648"/>
    </source>
</evidence>
<organism evidence="9 10">
    <name type="scientific">Nonomuraea thailandensis</name>
    <dbReference type="NCBI Taxonomy" id="1188745"/>
    <lineage>
        <taxon>Bacteria</taxon>
        <taxon>Bacillati</taxon>
        <taxon>Actinomycetota</taxon>
        <taxon>Actinomycetes</taxon>
        <taxon>Streptosporangiales</taxon>
        <taxon>Streptosporangiaceae</taxon>
        <taxon>Nonomuraea</taxon>
    </lineage>
</organism>
<dbReference type="PANTHER" id="PTHR47779:SF1">
    <property type="entry name" value="SYNTHASE (CCG-9), PUTATIVE (AFU_ORTHOLOGUE AFUA_3G12100)-RELATED"/>
    <property type="match status" value="1"/>
</dbReference>
<sequence length="470" mass="50428">MREIPFAEVPLEPYGDVLGERRLAELRRGGERVRELLGGRTVWNVNSTAAGGGVAELLHVLGPLARATGVDVRWLVLDGDADFQAIAKRLVSRLYGVAGDGGPLGVDEARRYRRHLAGAAGELAALVRPGDVVVVHDPQPAGLIGAARRCGARVVWRCHIGSDRPNEHTRDGGRFVAEHVAAADAGVFSTPGHIPGWAPRPVVVPPSIDPCGPKNMPLTPAQVRDVLGAAGILAHERPAPVETPVPVGAPVRVSRPAVVLREGPPPPADLPMVVQVSRWDRLKDMAGVLECFLASGVDGYLTLAGADLAGVADDPGAARVYEECRRVWEALPAAHRRRCQLACLPMDDLRENAVVVNALQRHASVVVQKSLAEGFGLTATEAMWKARPLLASAVGGLRDQVVHGRSGLLLDDPRDVAAAAAHLRRLCGDRPFARRLGQGARRRVRERYLPDGQLLRWSRLIEHLTTERAA</sequence>
<feature type="domain" description="Trehalose synthase N-terminal" evidence="8">
    <location>
        <begin position="44"/>
        <end position="192"/>
    </location>
</feature>
<evidence type="ECO:0000313" key="9">
    <source>
        <dbReference type="EMBL" id="MCP2358435.1"/>
    </source>
</evidence>
<evidence type="ECO:0000256" key="2">
    <source>
        <dbReference type="ARBA" id="ARBA00011738"/>
    </source>
</evidence>
<evidence type="ECO:0000256" key="3">
    <source>
        <dbReference type="ARBA" id="ARBA00022526"/>
    </source>
</evidence>
<dbReference type="Pfam" id="PF00534">
    <property type="entry name" value="Glycos_transf_1"/>
    <property type="match status" value="1"/>
</dbReference>
<name>A0A9X2K3R1_9ACTN</name>
<evidence type="ECO:0000259" key="8">
    <source>
        <dbReference type="Pfam" id="PF21269"/>
    </source>
</evidence>
<dbReference type="InterPro" id="IPR001296">
    <property type="entry name" value="Glyco_trans_1"/>
</dbReference>
<keyword evidence="6" id="KW-0119">Carbohydrate metabolism</keyword>
<dbReference type="GO" id="GO:0102986">
    <property type="term" value="F:trehalose synthase activity"/>
    <property type="evidence" value="ECO:0007669"/>
    <property type="project" value="UniProtKB-EC"/>
</dbReference>
<dbReference type="Proteomes" id="UP001139648">
    <property type="component" value="Unassembled WGS sequence"/>
</dbReference>
<evidence type="ECO:0000256" key="6">
    <source>
        <dbReference type="ARBA" id="ARBA00023277"/>
    </source>
</evidence>
<keyword evidence="5 9" id="KW-0808">Transferase</keyword>
<dbReference type="Pfam" id="PF21269">
    <property type="entry name" value="TreT_GT1"/>
    <property type="match status" value="1"/>
</dbReference>
<dbReference type="PANTHER" id="PTHR47779">
    <property type="entry name" value="SYNTHASE (CCG-9), PUTATIVE (AFU_ORTHOLOGUE AFUA_3G12100)-RELATED"/>
    <property type="match status" value="1"/>
</dbReference>
<keyword evidence="3" id="KW-0313">Glucose metabolism</keyword>
<dbReference type="InterPro" id="IPR049438">
    <property type="entry name" value="TreT_GT1"/>
</dbReference>
<dbReference type="InterPro" id="IPR052078">
    <property type="entry name" value="Trehalose_Metab_GTase"/>
</dbReference>
<dbReference type="Gene3D" id="3.40.50.2000">
    <property type="entry name" value="Glycogen Phosphorylase B"/>
    <property type="match status" value="2"/>
</dbReference>
<dbReference type="EMBL" id="JAMZEB010000002">
    <property type="protein sequence ID" value="MCP2358435.1"/>
    <property type="molecule type" value="Genomic_DNA"/>
</dbReference>
<evidence type="ECO:0000259" key="7">
    <source>
        <dbReference type="Pfam" id="PF00534"/>
    </source>
</evidence>
<gene>
    <name evidence="9" type="ORF">HD597_005455</name>
</gene>
<proteinExistence type="inferred from homology"/>
<dbReference type="AlphaFoldDB" id="A0A9X2K3R1"/>
<reference evidence="9" key="1">
    <citation type="submission" date="2022-06" db="EMBL/GenBank/DDBJ databases">
        <title>Sequencing the genomes of 1000 actinobacteria strains.</title>
        <authorList>
            <person name="Klenk H.-P."/>
        </authorList>
    </citation>
    <scope>NUCLEOTIDE SEQUENCE</scope>
    <source>
        <strain evidence="9">DSM 46694</strain>
    </source>
</reference>
<keyword evidence="4 9" id="KW-0328">Glycosyltransferase</keyword>
<accession>A0A9X2K3R1</accession>
<protein>
    <submittedName>
        <fullName evidence="9">Trehalose synthase</fullName>
        <ecNumber evidence="9">2.4.1.245</ecNumber>
    </submittedName>
</protein>
<dbReference type="SUPFAM" id="SSF53756">
    <property type="entry name" value="UDP-Glycosyltransferase/glycogen phosphorylase"/>
    <property type="match status" value="1"/>
</dbReference>
<dbReference type="RefSeq" id="WP_253745572.1">
    <property type="nucleotide sequence ID" value="NZ_BAABKA010000054.1"/>
</dbReference>
<evidence type="ECO:0000256" key="4">
    <source>
        <dbReference type="ARBA" id="ARBA00022676"/>
    </source>
</evidence>
<comment type="caution">
    <text evidence="9">The sequence shown here is derived from an EMBL/GenBank/DDBJ whole genome shotgun (WGS) entry which is preliminary data.</text>
</comment>
<keyword evidence="10" id="KW-1185">Reference proteome</keyword>
<evidence type="ECO:0000256" key="5">
    <source>
        <dbReference type="ARBA" id="ARBA00022679"/>
    </source>
</evidence>
<evidence type="ECO:0000256" key="1">
    <source>
        <dbReference type="ARBA" id="ARBA00009481"/>
    </source>
</evidence>
<dbReference type="GO" id="GO:0006006">
    <property type="term" value="P:glucose metabolic process"/>
    <property type="evidence" value="ECO:0007669"/>
    <property type="project" value="UniProtKB-KW"/>
</dbReference>
<feature type="domain" description="Glycosyl transferase family 1" evidence="7">
    <location>
        <begin position="357"/>
        <end position="443"/>
    </location>
</feature>
<comment type="subunit">
    <text evidence="2">Homodimer.</text>
</comment>